<dbReference type="Proteomes" id="UP000678276">
    <property type="component" value="Unassembled WGS sequence"/>
</dbReference>
<proteinExistence type="predicted"/>
<dbReference type="RefSeq" id="WP_209592972.1">
    <property type="nucleotide sequence ID" value="NZ_JAGJCF010000001.1"/>
</dbReference>
<evidence type="ECO:0000313" key="2">
    <source>
        <dbReference type="EMBL" id="MBP0614294.1"/>
    </source>
</evidence>
<protein>
    <submittedName>
        <fullName evidence="2">Uncharacterized protein</fullName>
    </submittedName>
</protein>
<name>A0ABS4BC29_9HYPH</name>
<reference evidence="2 3" key="1">
    <citation type="submission" date="2021-04" db="EMBL/GenBank/DDBJ databases">
        <title>Whole genome sequence of Jiella sp. KSK16Y-1.</title>
        <authorList>
            <person name="Tuo L."/>
        </authorList>
    </citation>
    <scope>NUCLEOTIDE SEQUENCE [LARGE SCALE GENOMIC DNA]</scope>
    <source>
        <strain evidence="2 3">KSK16Y-1</strain>
    </source>
</reference>
<evidence type="ECO:0000313" key="3">
    <source>
        <dbReference type="Proteomes" id="UP000678276"/>
    </source>
</evidence>
<accession>A0ABS4BC29</accession>
<evidence type="ECO:0000256" key="1">
    <source>
        <dbReference type="SAM" id="MobiDB-lite"/>
    </source>
</evidence>
<feature type="region of interest" description="Disordered" evidence="1">
    <location>
        <begin position="1"/>
        <end position="49"/>
    </location>
</feature>
<comment type="caution">
    <text evidence="2">The sequence shown here is derived from an EMBL/GenBank/DDBJ whole genome shotgun (WGS) entry which is preliminary data.</text>
</comment>
<feature type="compositionally biased region" description="Acidic residues" evidence="1">
    <location>
        <begin position="1"/>
        <end position="21"/>
    </location>
</feature>
<organism evidence="2 3">
    <name type="scientific">Jiella mangrovi</name>
    <dbReference type="NCBI Taxonomy" id="2821407"/>
    <lineage>
        <taxon>Bacteria</taxon>
        <taxon>Pseudomonadati</taxon>
        <taxon>Pseudomonadota</taxon>
        <taxon>Alphaproteobacteria</taxon>
        <taxon>Hyphomicrobiales</taxon>
        <taxon>Aurantimonadaceae</taxon>
        <taxon>Jiella</taxon>
    </lineage>
</organism>
<gene>
    <name evidence="2" type="ORF">J6595_01665</name>
</gene>
<sequence>MDGDPDLEFEPDAEDGGDNEPDLGGSGYWTEAGFQHDLEEDPSDKEPSLGRLETIHQGAASYASCWIVDGELNVEDEGEPEDGE</sequence>
<dbReference type="EMBL" id="JAGJCF010000001">
    <property type="protein sequence ID" value="MBP0614294.1"/>
    <property type="molecule type" value="Genomic_DNA"/>
</dbReference>
<keyword evidence="3" id="KW-1185">Reference proteome</keyword>